<dbReference type="AlphaFoldDB" id="A0A200QIB9"/>
<keyword evidence="3" id="KW-1185">Reference proteome</keyword>
<reference evidence="2 3" key="1">
    <citation type="journal article" date="2017" name="Mol. Plant">
        <title>The Genome of Medicinal Plant Macleaya cordata Provides New Insights into Benzylisoquinoline Alkaloids Metabolism.</title>
        <authorList>
            <person name="Liu X."/>
            <person name="Liu Y."/>
            <person name="Huang P."/>
            <person name="Ma Y."/>
            <person name="Qing Z."/>
            <person name="Tang Q."/>
            <person name="Cao H."/>
            <person name="Cheng P."/>
            <person name="Zheng Y."/>
            <person name="Yuan Z."/>
            <person name="Zhou Y."/>
            <person name="Liu J."/>
            <person name="Tang Z."/>
            <person name="Zhuo Y."/>
            <person name="Zhang Y."/>
            <person name="Yu L."/>
            <person name="Huang J."/>
            <person name="Yang P."/>
            <person name="Peng Q."/>
            <person name="Zhang J."/>
            <person name="Jiang W."/>
            <person name="Zhang Z."/>
            <person name="Lin K."/>
            <person name="Ro D.K."/>
            <person name="Chen X."/>
            <person name="Xiong X."/>
            <person name="Shang Y."/>
            <person name="Huang S."/>
            <person name="Zeng J."/>
        </authorList>
    </citation>
    <scope>NUCLEOTIDE SEQUENCE [LARGE SCALE GENOMIC DNA]</scope>
    <source>
        <strain evidence="3">cv. BLH2017</strain>
        <tissue evidence="2">Root</tissue>
    </source>
</reference>
<keyword evidence="1" id="KW-0812">Transmembrane</keyword>
<evidence type="ECO:0000313" key="2">
    <source>
        <dbReference type="EMBL" id="OVA10171.1"/>
    </source>
</evidence>
<proteinExistence type="predicted"/>
<dbReference type="InParanoid" id="A0A200QIB9"/>
<evidence type="ECO:0000313" key="3">
    <source>
        <dbReference type="Proteomes" id="UP000195402"/>
    </source>
</evidence>
<feature type="transmembrane region" description="Helical" evidence="1">
    <location>
        <begin position="81"/>
        <end position="98"/>
    </location>
</feature>
<accession>A0A200QIB9</accession>
<keyword evidence="1" id="KW-1133">Transmembrane helix</keyword>
<dbReference type="EMBL" id="MVGT01002031">
    <property type="protein sequence ID" value="OVA10171.1"/>
    <property type="molecule type" value="Genomic_DNA"/>
</dbReference>
<keyword evidence="1" id="KW-0472">Membrane</keyword>
<organism evidence="2 3">
    <name type="scientific">Macleaya cordata</name>
    <name type="common">Five-seeded plume-poppy</name>
    <name type="synonym">Bocconia cordata</name>
    <dbReference type="NCBI Taxonomy" id="56857"/>
    <lineage>
        <taxon>Eukaryota</taxon>
        <taxon>Viridiplantae</taxon>
        <taxon>Streptophyta</taxon>
        <taxon>Embryophyta</taxon>
        <taxon>Tracheophyta</taxon>
        <taxon>Spermatophyta</taxon>
        <taxon>Magnoliopsida</taxon>
        <taxon>Ranunculales</taxon>
        <taxon>Papaveraceae</taxon>
        <taxon>Papaveroideae</taxon>
        <taxon>Macleaya</taxon>
    </lineage>
</organism>
<evidence type="ECO:0000256" key="1">
    <source>
        <dbReference type="SAM" id="Phobius"/>
    </source>
</evidence>
<gene>
    <name evidence="2" type="ORF">BVC80_1591g84</name>
</gene>
<name>A0A200QIB9_MACCD</name>
<comment type="caution">
    <text evidence="2">The sequence shown here is derived from an EMBL/GenBank/DDBJ whole genome shotgun (WGS) entry which is preliminary data.</text>
</comment>
<protein>
    <submittedName>
        <fullName evidence="2">Uncharacterized protein</fullName>
    </submittedName>
</protein>
<dbReference type="Proteomes" id="UP000195402">
    <property type="component" value="Unassembled WGS sequence"/>
</dbReference>
<sequence>MSSRLLSHDTCTSRQLSAHYLEMFLKSVFQNFSRSVLDLHQPLQSIDRPTNNDIAEVASNLSPGFGYVDLLDICQRTCRDILGGGYILMAFLAVSARFSGVSAMQLDFQYIVWAIHCFLSESISMTFTNLFYATCMPLWLGVVNSLNLNLCMWRFWSRGQELNLLFEDYVFWDGTVGLNAE</sequence>